<evidence type="ECO:0000313" key="1">
    <source>
        <dbReference type="EMBL" id="KMQ66105.1"/>
    </source>
</evidence>
<keyword evidence="2" id="KW-1185">Reference proteome</keyword>
<dbReference type="PATRIC" id="fig|558151.6.peg.133"/>
<dbReference type="Gene3D" id="2.180.10.10">
    <property type="entry name" value="RHS repeat-associated core"/>
    <property type="match status" value="1"/>
</dbReference>
<dbReference type="AlphaFoldDB" id="A0A0J7LAY0"/>
<proteinExistence type="predicted"/>
<protein>
    <recommendedName>
        <fullName evidence="3">Sugar-binding protein</fullName>
    </recommendedName>
</protein>
<dbReference type="Proteomes" id="UP000036261">
    <property type="component" value="Unassembled WGS sequence"/>
</dbReference>
<accession>A0A0J7LAY0</accession>
<organism evidence="1 2">
    <name type="scientific">Chryseobacterium angstadtii</name>
    <dbReference type="NCBI Taxonomy" id="558151"/>
    <lineage>
        <taxon>Bacteria</taxon>
        <taxon>Pseudomonadati</taxon>
        <taxon>Bacteroidota</taxon>
        <taxon>Flavobacteriia</taxon>
        <taxon>Flavobacteriales</taxon>
        <taxon>Weeksellaceae</taxon>
        <taxon>Chryseobacterium group</taxon>
        <taxon>Chryseobacterium</taxon>
    </lineage>
</organism>
<evidence type="ECO:0008006" key="3">
    <source>
        <dbReference type="Google" id="ProtNLM"/>
    </source>
</evidence>
<comment type="caution">
    <text evidence="1">The sequence shown here is derived from an EMBL/GenBank/DDBJ whole genome shotgun (WGS) entry which is preliminary data.</text>
</comment>
<evidence type="ECO:0000313" key="2">
    <source>
        <dbReference type="Proteomes" id="UP000036261"/>
    </source>
</evidence>
<dbReference type="EMBL" id="LFND01000001">
    <property type="protein sequence ID" value="KMQ66105.1"/>
    <property type="molecule type" value="Genomic_DNA"/>
</dbReference>
<dbReference type="RefSeq" id="WP_048504707.1">
    <property type="nucleotide sequence ID" value="NZ_LFND01000001.1"/>
</dbReference>
<dbReference type="OrthoDB" id="1232778at2"/>
<reference evidence="1 2" key="1">
    <citation type="journal article" date="2013" name="Int. J. Syst. Evol. Microbiol.">
        <title>Chryseobacterium angstadtii sp. nov., isolated from a newt tank.</title>
        <authorList>
            <person name="Kirk K.E."/>
            <person name="Hoffman J.A."/>
            <person name="Smith K.A."/>
            <person name="Strahan B.L."/>
            <person name="Failor K.C."/>
            <person name="Krebs J.E."/>
            <person name="Gale A.N."/>
            <person name="Do T.D."/>
            <person name="Sontag T.C."/>
            <person name="Batties A.M."/>
            <person name="Mistiszyn K."/>
            <person name="Newman J.D."/>
        </authorList>
    </citation>
    <scope>NUCLEOTIDE SEQUENCE [LARGE SCALE GENOMIC DNA]</scope>
    <source>
        <strain evidence="1 2">KM</strain>
    </source>
</reference>
<sequence>MRKHILFCLTVFAFIQTYAQEYRDKDFIGSVNYISIPLVNVRFRYLFPYNGDSDKDWVLKNKIKKISYLRKGELEQTTQYLEDGNEAEITFKSGARFKASKDKDLLTGKSYQNDREISTKWQQFDPGGRLVEIREQYSESPEITVMKIYYSDGRVVKTESFLNNKIQQKYDVFYEKNLLTQYISTHLSANRKPGQTREFENIVYRYDQNNNCISIENKHSFGEITSSHYFKYDDKNNLIQENYILDVGPGTTKKEGTIQYTYDNLRRATKVVEVRDGKKSIAEIHYGENNKVKSITVTGDKDSYSSYFPIAFYFEKMKTVYDFKYDHKDNLIEYIAMTNGNLDNKAQYIIEYY</sequence>
<gene>
    <name evidence="1" type="ORF">ACM46_00635</name>
</gene>
<name>A0A0J7LAY0_9FLAO</name>